<dbReference type="GO" id="GO:0032259">
    <property type="term" value="P:methylation"/>
    <property type="evidence" value="ECO:0007669"/>
    <property type="project" value="UniProtKB-KW"/>
</dbReference>
<dbReference type="Pfam" id="PF13489">
    <property type="entry name" value="Methyltransf_23"/>
    <property type="match status" value="1"/>
</dbReference>
<reference evidence="1 2" key="1">
    <citation type="journal article" date="2019" name="Nat. Ecol. Evol.">
        <title>Megaphylogeny resolves global patterns of mushroom evolution.</title>
        <authorList>
            <person name="Varga T."/>
            <person name="Krizsan K."/>
            <person name="Foldi C."/>
            <person name="Dima B."/>
            <person name="Sanchez-Garcia M."/>
            <person name="Sanchez-Ramirez S."/>
            <person name="Szollosi G.J."/>
            <person name="Szarkandi J.G."/>
            <person name="Papp V."/>
            <person name="Albert L."/>
            <person name="Andreopoulos W."/>
            <person name="Angelini C."/>
            <person name="Antonin V."/>
            <person name="Barry K.W."/>
            <person name="Bougher N.L."/>
            <person name="Buchanan P."/>
            <person name="Buyck B."/>
            <person name="Bense V."/>
            <person name="Catcheside P."/>
            <person name="Chovatia M."/>
            <person name="Cooper J."/>
            <person name="Damon W."/>
            <person name="Desjardin D."/>
            <person name="Finy P."/>
            <person name="Geml J."/>
            <person name="Haridas S."/>
            <person name="Hughes K."/>
            <person name="Justo A."/>
            <person name="Karasinski D."/>
            <person name="Kautmanova I."/>
            <person name="Kiss B."/>
            <person name="Kocsube S."/>
            <person name="Kotiranta H."/>
            <person name="LaButti K.M."/>
            <person name="Lechner B.E."/>
            <person name="Liimatainen K."/>
            <person name="Lipzen A."/>
            <person name="Lukacs Z."/>
            <person name="Mihaltcheva S."/>
            <person name="Morgado L.N."/>
            <person name="Niskanen T."/>
            <person name="Noordeloos M.E."/>
            <person name="Ohm R.A."/>
            <person name="Ortiz-Santana B."/>
            <person name="Ovrebo C."/>
            <person name="Racz N."/>
            <person name="Riley R."/>
            <person name="Savchenko A."/>
            <person name="Shiryaev A."/>
            <person name="Soop K."/>
            <person name="Spirin V."/>
            <person name="Szebenyi C."/>
            <person name="Tomsovsky M."/>
            <person name="Tulloss R.E."/>
            <person name="Uehling J."/>
            <person name="Grigoriev I.V."/>
            <person name="Vagvolgyi C."/>
            <person name="Papp T."/>
            <person name="Martin F.M."/>
            <person name="Miettinen O."/>
            <person name="Hibbett D.S."/>
            <person name="Nagy L.G."/>
        </authorList>
    </citation>
    <scope>NUCLEOTIDE SEQUENCE [LARGE SCALE GENOMIC DNA]</scope>
    <source>
        <strain evidence="1 2">FP101781</strain>
    </source>
</reference>
<keyword evidence="1" id="KW-0808">Transferase</keyword>
<dbReference type="Gene3D" id="3.40.50.150">
    <property type="entry name" value="Vaccinia Virus protein VP39"/>
    <property type="match status" value="1"/>
</dbReference>
<dbReference type="GO" id="GO:0008168">
    <property type="term" value="F:methyltransferase activity"/>
    <property type="evidence" value="ECO:0007669"/>
    <property type="project" value="UniProtKB-KW"/>
</dbReference>
<dbReference type="EMBL" id="QPFP01000006">
    <property type="protein sequence ID" value="TEB36371.1"/>
    <property type="molecule type" value="Genomic_DNA"/>
</dbReference>
<sequence length="316" mass="35870">MSHDGESDILLSAEEDVGQFFRSFHGRRMPALSETYPLPVDADEEKRQELHHRQIKFIFSGKNYMGPVKEALQFGEKRRILDLGTGKGYWAIDMADEYPRADVVGIDIAPIQPEYVPPNCQFEICNLDESTQLPYPEESFDLIHARSIHIGIQDYPGLVEEIGRLLKPGGLVLLIEPDLFPITAADSTGDLSRGWYKLWATFRTFLEHRPRRVDVTVPSRLGDILASSGFFEDIVVKQANVPVGFWPQDPTMLTIGQLQWMDYELLIPALQPFFLSSGMSAEDVAHIVQDAQHDLYYPNVPFLAHIHISYATKRRG</sequence>
<dbReference type="PANTHER" id="PTHR43591">
    <property type="entry name" value="METHYLTRANSFERASE"/>
    <property type="match status" value="1"/>
</dbReference>
<proteinExistence type="predicted"/>
<evidence type="ECO:0000313" key="2">
    <source>
        <dbReference type="Proteomes" id="UP000298030"/>
    </source>
</evidence>
<dbReference type="OrthoDB" id="2013972at2759"/>
<dbReference type="PANTHER" id="PTHR43591:SF24">
    <property type="entry name" value="2-METHOXY-6-POLYPRENYL-1,4-BENZOQUINOL METHYLASE, MITOCHONDRIAL"/>
    <property type="match status" value="1"/>
</dbReference>
<gene>
    <name evidence="1" type="ORF">FA13DRAFT_1752942</name>
</gene>
<dbReference type="CDD" id="cd02440">
    <property type="entry name" value="AdoMet_MTases"/>
    <property type="match status" value="1"/>
</dbReference>
<keyword evidence="2" id="KW-1185">Reference proteome</keyword>
<dbReference type="Proteomes" id="UP000298030">
    <property type="component" value="Unassembled WGS sequence"/>
</dbReference>
<evidence type="ECO:0000313" key="1">
    <source>
        <dbReference type="EMBL" id="TEB36371.1"/>
    </source>
</evidence>
<dbReference type="STRING" id="71717.A0A4Y7TQX4"/>
<protein>
    <submittedName>
        <fullName evidence="1">S-adenosyl-L-methionine-dependent methyltransferase</fullName>
    </submittedName>
</protein>
<dbReference type="SUPFAM" id="SSF53335">
    <property type="entry name" value="S-adenosyl-L-methionine-dependent methyltransferases"/>
    <property type="match status" value="1"/>
</dbReference>
<dbReference type="InterPro" id="IPR029063">
    <property type="entry name" value="SAM-dependent_MTases_sf"/>
</dbReference>
<accession>A0A4Y7TQX4</accession>
<name>A0A4Y7TQX4_COPMI</name>
<keyword evidence="1" id="KW-0489">Methyltransferase</keyword>
<organism evidence="1 2">
    <name type="scientific">Coprinellus micaceus</name>
    <name type="common">Glistening ink-cap mushroom</name>
    <name type="synonym">Coprinus micaceus</name>
    <dbReference type="NCBI Taxonomy" id="71717"/>
    <lineage>
        <taxon>Eukaryota</taxon>
        <taxon>Fungi</taxon>
        <taxon>Dikarya</taxon>
        <taxon>Basidiomycota</taxon>
        <taxon>Agaricomycotina</taxon>
        <taxon>Agaricomycetes</taxon>
        <taxon>Agaricomycetidae</taxon>
        <taxon>Agaricales</taxon>
        <taxon>Agaricineae</taxon>
        <taxon>Psathyrellaceae</taxon>
        <taxon>Coprinellus</taxon>
    </lineage>
</organism>
<comment type="caution">
    <text evidence="1">The sequence shown here is derived from an EMBL/GenBank/DDBJ whole genome shotgun (WGS) entry which is preliminary data.</text>
</comment>
<dbReference type="AlphaFoldDB" id="A0A4Y7TQX4"/>